<keyword evidence="1" id="KW-0732">Signal</keyword>
<dbReference type="Proteomes" id="UP001140560">
    <property type="component" value="Unassembled WGS sequence"/>
</dbReference>
<evidence type="ECO:0000313" key="3">
    <source>
        <dbReference type="Proteomes" id="UP001140560"/>
    </source>
</evidence>
<comment type="caution">
    <text evidence="2">The sequence shown here is derived from an EMBL/GenBank/DDBJ whole genome shotgun (WGS) entry which is preliminary data.</text>
</comment>
<gene>
    <name evidence="2" type="ORF">N0V83_005419</name>
</gene>
<evidence type="ECO:0000256" key="1">
    <source>
        <dbReference type="SAM" id="SignalP"/>
    </source>
</evidence>
<sequence length="140" mass="14864">MVMACKAIILAVFCIGMALAAPRAHTGMFNSGRHRDVGAIYPKSGYGGQGFFLLEVKAAPQCMPLSCVTVHGPGDVHNVPAFEGNYQSYTCGTDKESIAQGKILATTPHDASQDRKPNMLLGAEVEEHEFSSDLLPAPSV</sequence>
<dbReference type="AlphaFoldDB" id="A0A9W9CM80"/>
<name>A0A9W9CM80_9PLEO</name>
<accession>A0A9W9CM80</accession>
<evidence type="ECO:0000313" key="2">
    <source>
        <dbReference type="EMBL" id="KAJ4369657.1"/>
    </source>
</evidence>
<dbReference type="EMBL" id="JAPEUY010000009">
    <property type="protein sequence ID" value="KAJ4369657.1"/>
    <property type="molecule type" value="Genomic_DNA"/>
</dbReference>
<reference evidence="2" key="1">
    <citation type="submission" date="2022-10" db="EMBL/GenBank/DDBJ databases">
        <title>Tapping the CABI collections for fungal endophytes: first genome assemblies for Collariella, Neodidymelliopsis, Ascochyta clinopodiicola, Didymella pomorum, Didymosphaeria variabile, Neocosmospora piperis and Neocucurbitaria cava.</title>
        <authorList>
            <person name="Hill R."/>
        </authorList>
    </citation>
    <scope>NUCLEOTIDE SEQUENCE</scope>
    <source>
        <strain evidence="2">IMI 356814</strain>
    </source>
</reference>
<keyword evidence="3" id="KW-1185">Reference proteome</keyword>
<feature type="chain" id="PRO_5040970794" evidence="1">
    <location>
        <begin position="21"/>
        <end position="140"/>
    </location>
</feature>
<organism evidence="2 3">
    <name type="scientific">Neocucurbitaria cava</name>
    <dbReference type="NCBI Taxonomy" id="798079"/>
    <lineage>
        <taxon>Eukaryota</taxon>
        <taxon>Fungi</taxon>
        <taxon>Dikarya</taxon>
        <taxon>Ascomycota</taxon>
        <taxon>Pezizomycotina</taxon>
        <taxon>Dothideomycetes</taxon>
        <taxon>Pleosporomycetidae</taxon>
        <taxon>Pleosporales</taxon>
        <taxon>Pleosporineae</taxon>
        <taxon>Cucurbitariaceae</taxon>
        <taxon>Neocucurbitaria</taxon>
    </lineage>
</organism>
<proteinExistence type="predicted"/>
<feature type="signal peptide" evidence="1">
    <location>
        <begin position="1"/>
        <end position="20"/>
    </location>
</feature>
<protein>
    <submittedName>
        <fullName evidence="2">Uncharacterized protein</fullName>
    </submittedName>
</protein>